<evidence type="ECO:0000313" key="1">
    <source>
        <dbReference type="EMBL" id="KAK4429894.1"/>
    </source>
</evidence>
<keyword evidence="2" id="KW-1185">Reference proteome</keyword>
<dbReference type="EMBL" id="JACGWO010000004">
    <property type="protein sequence ID" value="KAK4429894.1"/>
    <property type="molecule type" value="Genomic_DNA"/>
</dbReference>
<gene>
    <name evidence="1" type="ORF">Salat_1290100</name>
</gene>
<organism evidence="1 2">
    <name type="scientific">Sesamum alatum</name>
    <dbReference type="NCBI Taxonomy" id="300844"/>
    <lineage>
        <taxon>Eukaryota</taxon>
        <taxon>Viridiplantae</taxon>
        <taxon>Streptophyta</taxon>
        <taxon>Embryophyta</taxon>
        <taxon>Tracheophyta</taxon>
        <taxon>Spermatophyta</taxon>
        <taxon>Magnoliopsida</taxon>
        <taxon>eudicotyledons</taxon>
        <taxon>Gunneridae</taxon>
        <taxon>Pentapetalae</taxon>
        <taxon>asterids</taxon>
        <taxon>lamiids</taxon>
        <taxon>Lamiales</taxon>
        <taxon>Pedaliaceae</taxon>
        <taxon>Sesamum</taxon>
    </lineage>
</organism>
<sequence length="177" mass="19525">METAADTDDHLPRPPLKGVKVQVVDYNASGAFIESNQNKVENLKGYLKGEDFARFVVLSFKKVLQLFSKATWPEEAKAELQEPHGAELENLHCFSCVAYICQVVCYNKRFIDRRVSDPFDNTHGNPGEAAASPFLLNTVSQVTNFFGVKAKEGLAIGIQSCIGGRRPNTVDALDYGI</sequence>
<reference evidence="1" key="2">
    <citation type="journal article" date="2024" name="Plant">
        <title>Genomic evolution and insights into agronomic trait innovations of Sesamum species.</title>
        <authorList>
            <person name="Miao H."/>
            <person name="Wang L."/>
            <person name="Qu L."/>
            <person name="Liu H."/>
            <person name="Sun Y."/>
            <person name="Le M."/>
            <person name="Wang Q."/>
            <person name="Wei S."/>
            <person name="Zheng Y."/>
            <person name="Lin W."/>
            <person name="Duan Y."/>
            <person name="Cao H."/>
            <person name="Xiong S."/>
            <person name="Wang X."/>
            <person name="Wei L."/>
            <person name="Li C."/>
            <person name="Ma Q."/>
            <person name="Ju M."/>
            <person name="Zhao R."/>
            <person name="Li G."/>
            <person name="Mu C."/>
            <person name="Tian Q."/>
            <person name="Mei H."/>
            <person name="Zhang T."/>
            <person name="Gao T."/>
            <person name="Zhang H."/>
        </authorList>
    </citation>
    <scope>NUCLEOTIDE SEQUENCE</scope>
    <source>
        <strain evidence="1">3651</strain>
    </source>
</reference>
<comment type="caution">
    <text evidence="1">The sequence shown here is derived from an EMBL/GenBank/DDBJ whole genome shotgun (WGS) entry which is preliminary data.</text>
</comment>
<proteinExistence type="predicted"/>
<protein>
    <submittedName>
        <fullName evidence="1">Uncharacterized protein</fullName>
    </submittedName>
</protein>
<dbReference type="Proteomes" id="UP001293254">
    <property type="component" value="Unassembled WGS sequence"/>
</dbReference>
<accession>A0AAE1YGX4</accession>
<name>A0AAE1YGX4_9LAMI</name>
<evidence type="ECO:0000313" key="2">
    <source>
        <dbReference type="Proteomes" id="UP001293254"/>
    </source>
</evidence>
<dbReference type="AlphaFoldDB" id="A0AAE1YGX4"/>
<reference evidence="1" key="1">
    <citation type="submission" date="2020-06" db="EMBL/GenBank/DDBJ databases">
        <authorList>
            <person name="Li T."/>
            <person name="Hu X."/>
            <person name="Zhang T."/>
            <person name="Song X."/>
            <person name="Zhang H."/>
            <person name="Dai N."/>
            <person name="Sheng W."/>
            <person name="Hou X."/>
            <person name="Wei L."/>
        </authorList>
    </citation>
    <scope>NUCLEOTIDE SEQUENCE</scope>
    <source>
        <strain evidence="1">3651</strain>
        <tissue evidence="1">Leaf</tissue>
    </source>
</reference>